<name>A0A2T2XG40_9FIRM</name>
<dbReference type="AlphaFoldDB" id="A0A2T2XG40"/>
<organism evidence="3 4">
    <name type="scientific">Sulfobacillus benefaciens</name>
    <dbReference type="NCBI Taxonomy" id="453960"/>
    <lineage>
        <taxon>Bacteria</taxon>
        <taxon>Bacillati</taxon>
        <taxon>Bacillota</taxon>
        <taxon>Clostridia</taxon>
        <taxon>Eubacteriales</taxon>
        <taxon>Clostridiales Family XVII. Incertae Sedis</taxon>
        <taxon>Sulfobacillus</taxon>
    </lineage>
</organism>
<reference evidence="3 4" key="1">
    <citation type="journal article" date="2014" name="BMC Genomics">
        <title>Comparison of environmental and isolate Sulfobacillus genomes reveals diverse carbon, sulfur, nitrogen, and hydrogen metabolisms.</title>
        <authorList>
            <person name="Justice N.B."/>
            <person name="Norman A."/>
            <person name="Brown C.T."/>
            <person name="Singh A."/>
            <person name="Thomas B.C."/>
            <person name="Banfield J.F."/>
        </authorList>
    </citation>
    <scope>NUCLEOTIDE SEQUENCE [LARGE SCALE GENOMIC DNA]</scope>
    <source>
        <strain evidence="3">AMDSBA4</strain>
    </source>
</reference>
<dbReference type="EMBL" id="PXYW01000020">
    <property type="protein sequence ID" value="PSR33459.1"/>
    <property type="molecule type" value="Genomic_DNA"/>
</dbReference>
<feature type="region of interest" description="Disordered" evidence="2">
    <location>
        <begin position="1"/>
        <end position="20"/>
    </location>
</feature>
<dbReference type="InterPro" id="IPR002765">
    <property type="entry name" value="UPF0145_YbjQ-like"/>
</dbReference>
<evidence type="ECO:0000256" key="2">
    <source>
        <dbReference type="SAM" id="MobiDB-lite"/>
    </source>
</evidence>
<dbReference type="SUPFAM" id="SSF117782">
    <property type="entry name" value="YbjQ-like"/>
    <property type="match status" value="2"/>
</dbReference>
<dbReference type="InterPro" id="IPR035439">
    <property type="entry name" value="UPF0145_dom_sf"/>
</dbReference>
<proteinExistence type="inferred from homology"/>
<evidence type="ECO:0000256" key="1">
    <source>
        <dbReference type="ARBA" id="ARBA00010751"/>
    </source>
</evidence>
<evidence type="ECO:0000313" key="3">
    <source>
        <dbReference type="EMBL" id="PSR33459.1"/>
    </source>
</evidence>
<gene>
    <name evidence="3" type="ORF">C7B46_09865</name>
</gene>
<comment type="caution">
    <text evidence="3">The sequence shown here is derived from an EMBL/GenBank/DDBJ whole genome shotgun (WGS) entry which is preliminary data.</text>
</comment>
<accession>A0A2T2XG40</accession>
<comment type="similarity">
    <text evidence="1">Belongs to the UPF0145 family.</text>
</comment>
<sequence length="335" mass="37830">MPWFRRTPSTSGTNNPDPLAGRQWLQYAPEDAAQCQADQDALERGTIPEGAKRRVQRTMSGEMPWMSTLSVSELFLAELLHIEPIVQVAGSCYYHASTDQRNRIYLDSNLDAANLVRAYYQAKDVSLERLREEARDAGAHAVIDAKHHFKREGTLVHFSIVGTAVRFKGLQVPRHPLVSSLSADDIYRLWQRGWMPMNFALGYHWHCMPVGYRTRSATVSWYNQEVTTVTDRLMETRQHAMDRMRKDAAQMGRADGLVGVSVESHIEETELMFSRGMGWDPGITIDGTFFPYEENGMVEVPAFNTEFFATGTAVARLSRAPLQASQIEAILTLQS</sequence>
<dbReference type="Gene3D" id="3.30.110.70">
    <property type="entry name" value="Hypothetical protein apc22750. Chain B"/>
    <property type="match status" value="2"/>
</dbReference>
<dbReference type="PANTHER" id="PTHR34068">
    <property type="entry name" value="UPF0145 PROTEIN YBJQ"/>
    <property type="match status" value="1"/>
</dbReference>
<dbReference type="Proteomes" id="UP000242972">
    <property type="component" value="Unassembled WGS sequence"/>
</dbReference>
<protein>
    <submittedName>
        <fullName evidence="3">Uncharacterized protein</fullName>
    </submittedName>
</protein>
<feature type="compositionally biased region" description="Polar residues" evidence="2">
    <location>
        <begin position="7"/>
        <end position="16"/>
    </location>
</feature>
<evidence type="ECO:0000313" key="4">
    <source>
        <dbReference type="Proteomes" id="UP000242972"/>
    </source>
</evidence>